<dbReference type="Pfam" id="PF00642">
    <property type="entry name" value="zf-CCCH"/>
    <property type="match status" value="1"/>
</dbReference>
<dbReference type="Gene3D" id="3.30.1370.210">
    <property type="match status" value="1"/>
</dbReference>
<evidence type="ECO:0000256" key="4">
    <source>
        <dbReference type="ARBA" id="ARBA00022833"/>
    </source>
</evidence>
<keyword evidence="1 5" id="KW-0479">Metal-binding</keyword>
<organism evidence="8 9">
    <name type="scientific">Prorocentrum cordatum</name>
    <dbReference type="NCBI Taxonomy" id="2364126"/>
    <lineage>
        <taxon>Eukaryota</taxon>
        <taxon>Sar</taxon>
        <taxon>Alveolata</taxon>
        <taxon>Dinophyceae</taxon>
        <taxon>Prorocentrales</taxon>
        <taxon>Prorocentraceae</taxon>
        <taxon>Prorocentrum</taxon>
    </lineage>
</organism>
<feature type="domain" description="C3H1-type" evidence="7">
    <location>
        <begin position="48"/>
        <end position="75"/>
    </location>
</feature>
<feature type="zinc finger region" description="C3H1-type" evidence="5">
    <location>
        <begin position="14"/>
        <end position="40"/>
    </location>
</feature>
<evidence type="ECO:0000256" key="1">
    <source>
        <dbReference type="ARBA" id="ARBA00022723"/>
    </source>
</evidence>
<dbReference type="Proteomes" id="UP001189429">
    <property type="component" value="Unassembled WGS sequence"/>
</dbReference>
<keyword evidence="2" id="KW-0677">Repeat</keyword>
<sequence length="122" mass="13634">MALATSGRLRLLCRKTELCRFFQKGACKRGSACDFAHEEQDVREKPDLKRTKVCPTVAEGLCCEDPRCPFAHDAGEVRKFKPHLPAVDQDVAASTKKRSGRVFQASVGPVPRQEEYSQIVQN</sequence>
<feature type="zinc finger region" description="C3H1-type" evidence="5">
    <location>
        <begin position="48"/>
        <end position="75"/>
    </location>
</feature>
<feature type="domain" description="C3H1-type" evidence="7">
    <location>
        <begin position="14"/>
        <end position="40"/>
    </location>
</feature>
<evidence type="ECO:0000256" key="3">
    <source>
        <dbReference type="ARBA" id="ARBA00022771"/>
    </source>
</evidence>
<evidence type="ECO:0000313" key="9">
    <source>
        <dbReference type="Proteomes" id="UP001189429"/>
    </source>
</evidence>
<dbReference type="InterPro" id="IPR045877">
    <property type="entry name" value="ZFP36-like"/>
</dbReference>
<dbReference type="PROSITE" id="PS50103">
    <property type="entry name" value="ZF_C3H1"/>
    <property type="match status" value="2"/>
</dbReference>
<dbReference type="PANTHER" id="PTHR12547">
    <property type="entry name" value="CCCH ZINC FINGER/TIS11-RELATED"/>
    <property type="match status" value="1"/>
</dbReference>
<dbReference type="EMBL" id="CAUYUJ010018218">
    <property type="protein sequence ID" value="CAK0881708.1"/>
    <property type="molecule type" value="Genomic_DNA"/>
</dbReference>
<keyword evidence="4 5" id="KW-0862">Zinc</keyword>
<proteinExistence type="predicted"/>
<feature type="region of interest" description="Disordered" evidence="6">
    <location>
        <begin position="102"/>
        <end position="122"/>
    </location>
</feature>
<dbReference type="InterPro" id="IPR036855">
    <property type="entry name" value="Znf_CCCH_sf"/>
</dbReference>
<protein>
    <recommendedName>
        <fullName evidence="7">C3H1-type domain-containing protein</fullName>
    </recommendedName>
</protein>
<keyword evidence="3 5" id="KW-0863">Zinc-finger</keyword>
<gene>
    <name evidence="8" type="ORF">PCOR1329_LOCUS64467</name>
</gene>
<dbReference type="PANTHER" id="PTHR12547:SF18">
    <property type="entry name" value="PROTEIN TIS11"/>
    <property type="match status" value="1"/>
</dbReference>
<evidence type="ECO:0000256" key="6">
    <source>
        <dbReference type="SAM" id="MobiDB-lite"/>
    </source>
</evidence>
<evidence type="ECO:0000313" key="8">
    <source>
        <dbReference type="EMBL" id="CAK0881708.1"/>
    </source>
</evidence>
<evidence type="ECO:0000256" key="2">
    <source>
        <dbReference type="ARBA" id="ARBA00022737"/>
    </source>
</evidence>
<name>A0ABN9W6F1_9DINO</name>
<comment type="caution">
    <text evidence="8">The sequence shown here is derived from an EMBL/GenBank/DDBJ whole genome shotgun (WGS) entry which is preliminary data.</text>
</comment>
<dbReference type="InterPro" id="IPR000571">
    <property type="entry name" value="Znf_CCCH"/>
</dbReference>
<keyword evidence="9" id="KW-1185">Reference proteome</keyword>
<dbReference type="SMART" id="SM00356">
    <property type="entry name" value="ZnF_C3H1"/>
    <property type="match status" value="2"/>
</dbReference>
<evidence type="ECO:0000256" key="5">
    <source>
        <dbReference type="PROSITE-ProRule" id="PRU00723"/>
    </source>
</evidence>
<evidence type="ECO:0000259" key="7">
    <source>
        <dbReference type="PROSITE" id="PS50103"/>
    </source>
</evidence>
<accession>A0ABN9W6F1</accession>
<dbReference type="SUPFAM" id="SSF90229">
    <property type="entry name" value="CCCH zinc finger"/>
    <property type="match status" value="2"/>
</dbReference>
<reference evidence="8" key="1">
    <citation type="submission" date="2023-10" db="EMBL/GenBank/DDBJ databases">
        <authorList>
            <person name="Chen Y."/>
            <person name="Shah S."/>
            <person name="Dougan E. K."/>
            <person name="Thang M."/>
            <person name="Chan C."/>
        </authorList>
    </citation>
    <scope>NUCLEOTIDE SEQUENCE [LARGE SCALE GENOMIC DNA]</scope>
</reference>